<accession>A0A9D5A025</accession>
<dbReference type="Proteomes" id="UP001058974">
    <property type="component" value="Chromosome 7"/>
</dbReference>
<evidence type="ECO:0000313" key="3">
    <source>
        <dbReference type="EMBL" id="KAI5392317.1"/>
    </source>
</evidence>
<reference evidence="3 4" key="1">
    <citation type="journal article" date="2022" name="Nat. Genet.">
        <title>Improved pea reference genome and pan-genome highlight genomic features and evolutionary characteristics.</title>
        <authorList>
            <person name="Yang T."/>
            <person name="Liu R."/>
            <person name="Luo Y."/>
            <person name="Hu S."/>
            <person name="Wang D."/>
            <person name="Wang C."/>
            <person name="Pandey M.K."/>
            <person name="Ge S."/>
            <person name="Xu Q."/>
            <person name="Li N."/>
            <person name="Li G."/>
            <person name="Huang Y."/>
            <person name="Saxena R.K."/>
            <person name="Ji Y."/>
            <person name="Li M."/>
            <person name="Yan X."/>
            <person name="He Y."/>
            <person name="Liu Y."/>
            <person name="Wang X."/>
            <person name="Xiang C."/>
            <person name="Varshney R.K."/>
            <person name="Ding H."/>
            <person name="Gao S."/>
            <person name="Zong X."/>
        </authorList>
    </citation>
    <scope>NUCLEOTIDE SEQUENCE [LARGE SCALE GENOMIC DNA]</scope>
    <source>
        <strain evidence="3 4">cv. Zhongwan 6</strain>
    </source>
</reference>
<evidence type="ECO:0000256" key="1">
    <source>
        <dbReference type="SAM" id="MobiDB-lite"/>
    </source>
</evidence>
<feature type="compositionally biased region" description="Gly residues" evidence="1">
    <location>
        <begin position="34"/>
        <end position="53"/>
    </location>
</feature>
<dbReference type="EMBL" id="JAMSHJ010000007">
    <property type="protein sequence ID" value="KAI5392317.1"/>
    <property type="molecule type" value="Genomic_DNA"/>
</dbReference>
<keyword evidence="2" id="KW-0472">Membrane</keyword>
<comment type="caution">
    <text evidence="3">The sequence shown here is derived from an EMBL/GenBank/DDBJ whole genome shotgun (WGS) entry which is preliminary data.</text>
</comment>
<organism evidence="3 4">
    <name type="scientific">Pisum sativum</name>
    <name type="common">Garden pea</name>
    <name type="synonym">Lathyrus oleraceus</name>
    <dbReference type="NCBI Taxonomy" id="3888"/>
    <lineage>
        <taxon>Eukaryota</taxon>
        <taxon>Viridiplantae</taxon>
        <taxon>Streptophyta</taxon>
        <taxon>Embryophyta</taxon>
        <taxon>Tracheophyta</taxon>
        <taxon>Spermatophyta</taxon>
        <taxon>Magnoliopsida</taxon>
        <taxon>eudicotyledons</taxon>
        <taxon>Gunneridae</taxon>
        <taxon>Pentapetalae</taxon>
        <taxon>rosids</taxon>
        <taxon>fabids</taxon>
        <taxon>Fabales</taxon>
        <taxon>Fabaceae</taxon>
        <taxon>Papilionoideae</taxon>
        <taxon>50 kb inversion clade</taxon>
        <taxon>NPAAA clade</taxon>
        <taxon>Hologalegina</taxon>
        <taxon>IRL clade</taxon>
        <taxon>Fabeae</taxon>
        <taxon>Lathyrus</taxon>
    </lineage>
</organism>
<name>A0A9D5A025_PEA</name>
<dbReference type="AlphaFoldDB" id="A0A9D5A025"/>
<keyword evidence="2" id="KW-0812">Transmembrane</keyword>
<feature type="transmembrane region" description="Helical" evidence="2">
    <location>
        <begin position="86"/>
        <end position="105"/>
    </location>
</feature>
<keyword evidence="4" id="KW-1185">Reference proteome</keyword>
<proteinExistence type="predicted"/>
<evidence type="ECO:0000256" key="2">
    <source>
        <dbReference type="SAM" id="Phobius"/>
    </source>
</evidence>
<protein>
    <submittedName>
        <fullName evidence="3">Uncharacterized protein</fullName>
    </submittedName>
</protein>
<feature type="transmembrane region" description="Helical" evidence="2">
    <location>
        <begin position="53"/>
        <end position="74"/>
    </location>
</feature>
<dbReference type="Gramene" id="Psat07G0692000-T2">
    <property type="protein sequence ID" value="KAI5392317.1"/>
    <property type="gene ID" value="KIW84_076920"/>
</dbReference>
<sequence>MIGNSTRLNHKVVSMESNNEHRHGLSVIVRKGGGKGGGGGGKGGRGGSGRGRAVGGGAAAGVLGAGVIGGSSVYHGTHHSNHSATALSAGPQVCVSVFILCLSFWL</sequence>
<evidence type="ECO:0000313" key="4">
    <source>
        <dbReference type="Proteomes" id="UP001058974"/>
    </source>
</evidence>
<gene>
    <name evidence="3" type="ORF">KIW84_076920</name>
</gene>
<feature type="region of interest" description="Disordered" evidence="1">
    <location>
        <begin position="29"/>
        <end position="53"/>
    </location>
</feature>
<keyword evidence="2" id="KW-1133">Transmembrane helix</keyword>